<evidence type="ECO:0000256" key="2">
    <source>
        <dbReference type="ARBA" id="ARBA00022771"/>
    </source>
</evidence>
<dbReference type="InterPro" id="IPR001025">
    <property type="entry name" value="BAH_dom"/>
</dbReference>
<evidence type="ECO:0000313" key="8">
    <source>
        <dbReference type="EMBL" id="ONK69266.1"/>
    </source>
</evidence>
<dbReference type="InterPro" id="IPR001965">
    <property type="entry name" value="Znf_PHD"/>
</dbReference>
<dbReference type="InterPro" id="IPR019786">
    <property type="entry name" value="Zinc_finger_PHD-type_CS"/>
</dbReference>
<keyword evidence="1" id="KW-0479">Metal-binding</keyword>
<dbReference type="CDD" id="cd04370">
    <property type="entry name" value="BAH"/>
    <property type="match status" value="1"/>
</dbReference>
<feature type="compositionally biased region" description="Polar residues" evidence="5">
    <location>
        <begin position="528"/>
        <end position="544"/>
    </location>
</feature>
<name>A0A5P1ETH1_ASPOF</name>
<dbReference type="InterPro" id="IPR056699">
    <property type="entry name" value="DUF7797"/>
</dbReference>
<dbReference type="SUPFAM" id="SSF57903">
    <property type="entry name" value="FYVE/PHD zinc finger"/>
    <property type="match status" value="1"/>
</dbReference>
<keyword evidence="9" id="KW-1185">Reference proteome</keyword>
<feature type="compositionally biased region" description="Low complexity" evidence="5">
    <location>
        <begin position="454"/>
        <end position="471"/>
    </location>
</feature>
<dbReference type="Pfam" id="PF01426">
    <property type="entry name" value="BAH"/>
    <property type="match status" value="1"/>
</dbReference>
<protein>
    <recommendedName>
        <fullName evidence="10">PHD-type domain-containing protein</fullName>
    </recommendedName>
</protein>
<dbReference type="OrthoDB" id="787137at2759"/>
<keyword evidence="3" id="KW-0862">Zinc</keyword>
<keyword evidence="2 4" id="KW-0863">Zinc-finger</keyword>
<feature type="region of interest" description="Disordered" evidence="5">
    <location>
        <begin position="512"/>
        <end position="580"/>
    </location>
</feature>
<dbReference type="GO" id="GO:0003682">
    <property type="term" value="F:chromatin binding"/>
    <property type="evidence" value="ECO:0007669"/>
    <property type="project" value="InterPro"/>
</dbReference>
<dbReference type="OMA" id="KCYFPDD"/>
<feature type="compositionally biased region" description="Low complexity" evidence="5">
    <location>
        <begin position="227"/>
        <end position="241"/>
    </location>
</feature>
<dbReference type="Proteomes" id="UP000243459">
    <property type="component" value="Chromosome 5"/>
</dbReference>
<evidence type="ECO:0000313" key="9">
    <source>
        <dbReference type="Proteomes" id="UP000243459"/>
    </source>
</evidence>
<gene>
    <name evidence="8" type="ORF">A4U43_C05F21060</name>
</gene>
<evidence type="ECO:0008006" key="10">
    <source>
        <dbReference type="Google" id="ProtNLM"/>
    </source>
</evidence>
<accession>A0A5P1ETH1</accession>
<dbReference type="PROSITE" id="PS01359">
    <property type="entry name" value="ZF_PHD_1"/>
    <property type="match status" value="1"/>
</dbReference>
<dbReference type="GO" id="GO:0008270">
    <property type="term" value="F:zinc ion binding"/>
    <property type="evidence" value="ECO:0007669"/>
    <property type="project" value="UniProtKB-KW"/>
</dbReference>
<reference evidence="9" key="1">
    <citation type="journal article" date="2017" name="Nat. Commun.">
        <title>The asparagus genome sheds light on the origin and evolution of a young Y chromosome.</title>
        <authorList>
            <person name="Harkess A."/>
            <person name="Zhou J."/>
            <person name="Xu C."/>
            <person name="Bowers J.E."/>
            <person name="Van der Hulst R."/>
            <person name="Ayyampalayam S."/>
            <person name="Mercati F."/>
            <person name="Riccardi P."/>
            <person name="McKain M.R."/>
            <person name="Kakrana A."/>
            <person name="Tang H."/>
            <person name="Ray J."/>
            <person name="Groenendijk J."/>
            <person name="Arikit S."/>
            <person name="Mathioni S.M."/>
            <person name="Nakano M."/>
            <person name="Shan H."/>
            <person name="Telgmann-Rauber A."/>
            <person name="Kanno A."/>
            <person name="Yue Z."/>
            <person name="Chen H."/>
            <person name="Li W."/>
            <person name="Chen Y."/>
            <person name="Xu X."/>
            <person name="Zhang Y."/>
            <person name="Luo S."/>
            <person name="Chen H."/>
            <person name="Gao J."/>
            <person name="Mao Z."/>
            <person name="Pires J.C."/>
            <person name="Luo M."/>
            <person name="Kudrna D."/>
            <person name="Wing R.A."/>
            <person name="Meyers B.C."/>
            <person name="Yi K."/>
            <person name="Kong H."/>
            <person name="Lavrijsen P."/>
            <person name="Sunseri F."/>
            <person name="Falavigna A."/>
            <person name="Ye Y."/>
            <person name="Leebens-Mack J.H."/>
            <person name="Chen G."/>
        </authorList>
    </citation>
    <scope>NUCLEOTIDE SEQUENCE [LARGE SCALE GENOMIC DNA]</scope>
    <source>
        <strain evidence="9">cv. DH0086</strain>
    </source>
</reference>
<evidence type="ECO:0000256" key="3">
    <source>
        <dbReference type="ARBA" id="ARBA00022833"/>
    </source>
</evidence>
<dbReference type="Pfam" id="PF00628">
    <property type="entry name" value="PHD"/>
    <property type="match status" value="1"/>
</dbReference>
<dbReference type="InterPro" id="IPR013083">
    <property type="entry name" value="Znf_RING/FYVE/PHD"/>
</dbReference>
<feature type="region of interest" description="Disordered" evidence="5">
    <location>
        <begin position="168"/>
        <end position="200"/>
    </location>
</feature>
<feature type="region of interest" description="Disordered" evidence="5">
    <location>
        <begin position="601"/>
        <end position="640"/>
    </location>
</feature>
<evidence type="ECO:0000256" key="5">
    <source>
        <dbReference type="SAM" id="MobiDB-lite"/>
    </source>
</evidence>
<dbReference type="Gene3D" id="3.30.40.10">
    <property type="entry name" value="Zinc/RING finger domain, C3HC4 (zinc finger)"/>
    <property type="match status" value="1"/>
</dbReference>
<dbReference type="EMBL" id="CM007385">
    <property type="protein sequence ID" value="ONK69266.1"/>
    <property type="molecule type" value="Genomic_DNA"/>
</dbReference>
<feature type="region of interest" description="Disordered" evidence="5">
    <location>
        <begin position="421"/>
        <end position="476"/>
    </location>
</feature>
<feature type="compositionally biased region" description="Basic and acidic residues" evidence="5">
    <location>
        <begin position="601"/>
        <end position="628"/>
    </location>
</feature>
<feature type="compositionally biased region" description="Polar residues" evidence="5">
    <location>
        <begin position="132"/>
        <end position="141"/>
    </location>
</feature>
<feature type="compositionally biased region" description="Polar residues" evidence="5">
    <location>
        <begin position="422"/>
        <end position="445"/>
    </location>
</feature>
<feature type="compositionally biased region" description="Basic and acidic residues" evidence="5">
    <location>
        <begin position="545"/>
        <end position="555"/>
    </location>
</feature>
<sequence length="841" mass="91234">MGDEGSDDPTLLKRARTGDLKRVAEIVMVLSAMGEMRGGKDPTAAEKALVAEAREKLTEICEKEFKPKDLIPKEAVRVLVEDLGLNRSRDPMMGFRPSKMSIGERLLHTKRKMEESKTIACSSQHPLGESHGTLTHGSSSKSPMVFSAGGFRSVSPGVHVSATNSITSSLKQSHVSDSQLTTTALKSSTSHLEKDSPLLSQPHAVTHLRFDGRPNGPPYIAQLQATTERTLSNSSSQSTSTIFMKPGQPNNFLDHTHSKSAGSHAVGNVQAFGQAVRNQGTKTSEVPSSVANQPIGHQPAQGVMFATGPSFFSNHDDISKSVQKILQPKVFDHPNLNPPSAEYTNQPTNCQVCKITITDVESLLICDACEKGTHLNCLQSYGNKEGVPKADWHCQRCLITSNGKPFPPKYGKVTRTIAPQKAPSNTAVTSASSEKTTQNLASKVNPQKPVVNGNSSLSHLSQASSSATNSNDLTRDSKTACAADTQPGMKKDANLSSITSVSNSTEQAAVVCAASSSEPESSNKDIKSNGSLTCNMERSTPESTLDQKVESERSCPENPPDTVSLTADQSEAPTKSKEIGSPINMEVFANQQQEIISLDCDESKEQPKLQRESQDKTGSDVRLDDRDNCQAAPSGKPNISEAKQLELKFESNNTLLHSQEKSELTPNEAVNNDNEPVACNKHSVPDSDVVHWLGDALQDIDGKTYYQSCQINGVSYKLQNYVLVSSSSQNPVPSKLQCLWEDNATGSKSAVVCQYYFPCHLPEVASCPSTPENNEVYASNKESTISASLIRGLCEVMSMQKYREEVDRRSHLKDASSSLHPIFLSRWMYDEPKSTFQSLTD</sequence>
<dbReference type="PROSITE" id="PS51038">
    <property type="entry name" value="BAH"/>
    <property type="match status" value="1"/>
</dbReference>
<evidence type="ECO:0000259" key="7">
    <source>
        <dbReference type="PROSITE" id="PS51038"/>
    </source>
</evidence>
<feature type="compositionally biased region" description="Polar residues" evidence="5">
    <location>
        <begin position="561"/>
        <end position="573"/>
    </location>
</feature>
<dbReference type="PANTHER" id="PTHR47527:SF3">
    <property type="entry name" value="RING_FYVE_PHD ZINC FINGER SUPERFAMILY PROTEIN"/>
    <property type="match status" value="1"/>
</dbReference>
<feature type="region of interest" description="Disordered" evidence="5">
    <location>
        <begin position="227"/>
        <end position="261"/>
    </location>
</feature>
<dbReference type="Gramene" id="ONK69266">
    <property type="protein sequence ID" value="ONK69266"/>
    <property type="gene ID" value="A4U43_C05F21060"/>
</dbReference>
<feature type="region of interest" description="Disordered" evidence="5">
    <location>
        <begin position="116"/>
        <end position="141"/>
    </location>
</feature>
<evidence type="ECO:0000259" key="6">
    <source>
        <dbReference type="PROSITE" id="PS50016"/>
    </source>
</evidence>
<dbReference type="SMART" id="SM00439">
    <property type="entry name" value="BAH"/>
    <property type="match status" value="1"/>
</dbReference>
<evidence type="ECO:0000256" key="4">
    <source>
        <dbReference type="PROSITE-ProRule" id="PRU00146"/>
    </source>
</evidence>
<dbReference type="PANTHER" id="PTHR47527">
    <property type="entry name" value="RING/FYVE/PHD ZINC FINGER SUPERFAMILY PROTEIN"/>
    <property type="match status" value="1"/>
</dbReference>
<dbReference type="Pfam" id="PF25073">
    <property type="entry name" value="DUF7797"/>
    <property type="match status" value="1"/>
</dbReference>
<dbReference type="SMART" id="SM00249">
    <property type="entry name" value="PHD"/>
    <property type="match status" value="1"/>
</dbReference>
<dbReference type="InterPro" id="IPR019787">
    <property type="entry name" value="Znf_PHD-finger"/>
</dbReference>
<dbReference type="InterPro" id="IPR011011">
    <property type="entry name" value="Znf_FYVE_PHD"/>
</dbReference>
<feature type="domain" description="PHD-type" evidence="6">
    <location>
        <begin position="347"/>
        <end position="400"/>
    </location>
</feature>
<dbReference type="InterPro" id="IPR043151">
    <property type="entry name" value="BAH_sf"/>
</dbReference>
<dbReference type="AlphaFoldDB" id="A0A5P1ETH1"/>
<organism evidence="8 9">
    <name type="scientific">Asparagus officinalis</name>
    <name type="common">Garden asparagus</name>
    <dbReference type="NCBI Taxonomy" id="4686"/>
    <lineage>
        <taxon>Eukaryota</taxon>
        <taxon>Viridiplantae</taxon>
        <taxon>Streptophyta</taxon>
        <taxon>Embryophyta</taxon>
        <taxon>Tracheophyta</taxon>
        <taxon>Spermatophyta</taxon>
        <taxon>Magnoliopsida</taxon>
        <taxon>Liliopsida</taxon>
        <taxon>Asparagales</taxon>
        <taxon>Asparagaceae</taxon>
        <taxon>Asparagoideae</taxon>
        <taxon>Asparagus</taxon>
    </lineage>
</organism>
<feature type="domain" description="BAH" evidence="7">
    <location>
        <begin position="714"/>
        <end position="840"/>
    </location>
</feature>
<dbReference type="Gene3D" id="2.30.30.490">
    <property type="match status" value="1"/>
</dbReference>
<feature type="compositionally biased region" description="Polar residues" evidence="5">
    <location>
        <begin position="168"/>
        <end position="190"/>
    </location>
</feature>
<dbReference type="PROSITE" id="PS50016">
    <property type="entry name" value="ZF_PHD_2"/>
    <property type="match status" value="1"/>
</dbReference>
<proteinExistence type="predicted"/>
<evidence type="ECO:0000256" key="1">
    <source>
        <dbReference type="ARBA" id="ARBA00022723"/>
    </source>
</evidence>